<proteinExistence type="predicted"/>
<accession>A0A542DQE3</accession>
<dbReference type="Proteomes" id="UP000320876">
    <property type="component" value="Unassembled WGS sequence"/>
</dbReference>
<sequence>MSDPLWMVRFRPGVVGERWRMVHLVPVPDPAAIPVTVGDCVRVLLALCGQQFAPGEAELLSRQAGAPCEVCLALLEHASVEGW</sequence>
<dbReference type="RefSeq" id="WP_142000742.1">
    <property type="nucleotide sequence ID" value="NZ_VFML01000001.1"/>
</dbReference>
<name>A0A542DQE3_AMYCI</name>
<evidence type="ECO:0000313" key="1">
    <source>
        <dbReference type="EMBL" id="TQJ05175.1"/>
    </source>
</evidence>
<evidence type="ECO:0000313" key="2">
    <source>
        <dbReference type="Proteomes" id="UP000320876"/>
    </source>
</evidence>
<dbReference type="AlphaFoldDB" id="A0A542DQE3"/>
<dbReference type="OrthoDB" id="3625434at2"/>
<organism evidence="1 2">
    <name type="scientific">Amycolatopsis cihanbeyliensis</name>
    <dbReference type="NCBI Taxonomy" id="1128664"/>
    <lineage>
        <taxon>Bacteria</taxon>
        <taxon>Bacillati</taxon>
        <taxon>Actinomycetota</taxon>
        <taxon>Actinomycetes</taxon>
        <taxon>Pseudonocardiales</taxon>
        <taxon>Pseudonocardiaceae</taxon>
        <taxon>Amycolatopsis</taxon>
    </lineage>
</organism>
<dbReference type="EMBL" id="VFML01000001">
    <property type="protein sequence ID" value="TQJ05175.1"/>
    <property type="molecule type" value="Genomic_DNA"/>
</dbReference>
<gene>
    <name evidence="1" type="ORF">FB471_5001</name>
</gene>
<reference evidence="1 2" key="1">
    <citation type="submission" date="2019-06" db="EMBL/GenBank/DDBJ databases">
        <title>Sequencing the genomes of 1000 actinobacteria strains.</title>
        <authorList>
            <person name="Klenk H.-P."/>
        </authorList>
    </citation>
    <scope>NUCLEOTIDE SEQUENCE [LARGE SCALE GENOMIC DNA]</scope>
    <source>
        <strain evidence="1 2">DSM 45679</strain>
    </source>
</reference>
<keyword evidence="2" id="KW-1185">Reference proteome</keyword>
<protein>
    <submittedName>
        <fullName evidence="1">Uncharacterized protein</fullName>
    </submittedName>
</protein>
<comment type="caution">
    <text evidence="1">The sequence shown here is derived from an EMBL/GenBank/DDBJ whole genome shotgun (WGS) entry which is preliminary data.</text>
</comment>